<evidence type="ECO:0000313" key="13">
    <source>
        <dbReference type="Proteomes" id="UP001633002"/>
    </source>
</evidence>
<feature type="transmembrane region" description="Helical" evidence="9">
    <location>
        <begin position="246"/>
        <end position="272"/>
    </location>
</feature>
<feature type="domain" description="Major facilitator superfamily (MFS) profile" evidence="10">
    <location>
        <begin position="85"/>
        <end position="487"/>
    </location>
</feature>
<dbReference type="InterPro" id="IPR011701">
    <property type="entry name" value="MFS"/>
</dbReference>
<dbReference type="InterPro" id="IPR004737">
    <property type="entry name" value="NO3_transporter_NarK/NarU-like"/>
</dbReference>
<dbReference type="CDD" id="cd17341">
    <property type="entry name" value="MFS_NRT2_like"/>
    <property type="match status" value="1"/>
</dbReference>
<dbReference type="FunFam" id="1.20.1250.20:FF:000053">
    <property type="entry name" value="Nitrate transporter 2.1"/>
    <property type="match status" value="1"/>
</dbReference>
<keyword evidence="6" id="KW-0534">Nitrate assimilation</keyword>
<comment type="caution">
    <text evidence="12">The sequence shown here is derived from an EMBL/GenBank/DDBJ whole genome shotgun (WGS) entry which is preliminary data.</text>
</comment>
<dbReference type="EMBL" id="JBJQOH010000004">
    <property type="protein sequence ID" value="KAL3689777.1"/>
    <property type="molecule type" value="Genomic_DNA"/>
</dbReference>
<keyword evidence="3" id="KW-0813">Transport</keyword>
<sequence length="554" mass="60134">MASKPTWSLDDEPVGEPGSSLHGVTGHESTFLPTIDTVHEHHEGKGGAEPVPTDVRGRPFTVSVDSEHKAKSVRFWTFTRPHMFTFHLSWFSFMVCFFSTFAAPPLMPVIRDNIGLTKTDIGHAGVASVAGAVVSRVLMGTICDLIGPRFGASSLMMITAPAVFCMSLVEDATGFILVRFFIGFCLATFVSCQFWMSSFFNTKVVGIANGTAAGWGNMGGGIVQLVMPVVFHIIHNNIGSERFTAWRIAFFFPGVIQCFIGIVVLVVGQDLPDGNYSELKRSGDKVKDSFPKVLWYAVTNYRMFIFALAYGYCFGVELTVDNIIAEYFYDRFGLDLTTAGSVAASFGLMNAFSRPLGGVISDLAARRWGMRGRLWCGWIIQTLGGVFCIVLGVVTQLHSAVVVLLLFSFFVQAACGTTFGIIPFISRRSLGIISGVTGAGGNVGAVVTQAIFFLNSTYSTEDGILYMGIMICAVTSVYFLVYFPQWGGMLCGPSKNATEIEYYQKEWNADEQSKGLDAASLKFAENAVSERGSQHGAKYAKEALKSSAKGETAV</sequence>
<feature type="transmembrane region" description="Helical" evidence="9">
    <location>
        <begin position="212"/>
        <end position="234"/>
    </location>
</feature>
<feature type="transmembrane region" description="Helical" evidence="9">
    <location>
        <begin position="84"/>
        <end position="101"/>
    </location>
</feature>
<evidence type="ECO:0000256" key="9">
    <source>
        <dbReference type="SAM" id="Phobius"/>
    </source>
</evidence>
<dbReference type="NCBIfam" id="TIGR00886">
    <property type="entry name" value="2A0108"/>
    <property type="match status" value="1"/>
</dbReference>
<keyword evidence="5 9" id="KW-1133">Transmembrane helix</keyword>
<dbReference type="GO" id="GO:0016020">
    <property type="term" value="C:membrane"/>
    <property type="evidence" value="ECO:0007669"/>
    <property type="project" value="UniProtKB-SubCell"/>
</dbReference>
<dbReference type="PROSITE" id="PS50850">
    <property type="entry name" value="MFS"/>
    <property type="match status" value="1"/>
</dbReference>
<dbReference type="GO" id="GO:0015706">
    <property type="term" value="P:nitrate transmembrane transport"/>
    <property type="evidence" value="ECO:0007669"/>
    <property type="project" value="UniProtKB-ARBA"/>
</dbReference>
<dbReference type="EMBL" id="JBJQOH010000004">
    <property type="protein sequence ID" value="KAL3689779.1"/>
    <property type="molecule type" value="Genomic_DNA"/>
</dbReference>
<name>A0ABD3HK70_9MARC</name>
<feature type="transmembrane region" description="Helical" evidence="9">
    <location>
        <begin position="432"/>
        <end position="452"/>
    </location>
</feature>
<feature type="transmembrane region" description="Helical" evidence="9">
    <location>
        <begin position="150"/>
        <end position="169"/>
    </location>
</feature>
<accession>A0ABD3HK70</accession>
<dbReference type="GO" id="GO:0042128">
    <property type="term" value="P:nitrate assimilation"/>
    <property type="evidence" value="ECO:0007669"/>
    <property type="project" value="UniProtKB-KW"/>
</dbReference>
<evidence type="ECO:0000259" key="10">
    <source>
        <dbReference type="PROSITE" id="PS50850"/>
    </source>
</evidence>
<feature type="transmembrane region" description="Helical" evidence="9">
    <location>
        <begin position="175"/>
        <end position="200"/>
    </location>
</feature>
<dbReference type="PANTHER" id="PTHR23515">
    <property type="entry name" value="HIGH-AFFINITY NITRATE TRANSPORTER 2.3"/>
    <property type="match status" value="1"/>
</dbReference>
<feature type="region of interest" description="Disordered" evidence="8">
    <location>
        <begin position="1"/>
        <end position="26"/>
    </location>
</feature>
<evidence type="ECO:0000313" key="11">
    <source>
        <dbReference type="EMBL" id="KAL3689777.1"/>
    </source>
</evidence>
<gene>
    <name evidence="11" type="ORF">R1sor_016086</name>
    <name evidence="12" type="ORF">R1sor_016088</name>
</gene>
<evidence type="ECO:0000256" key="5">
    <source>
        <dbReference type="ARBA" id="ARBA00022989"/>
    </source>
</evidence>
<dbReference type="Pfam" id="PF07690">
    <property type="entry name" value="MFS_1"/>
    <property type="match status" value="1"/>
</dbReference>
<evidence type="ECO:0000256" key="3">
    <source>
        <dbReference type="ARBA" id="ARBA00022448"/>
    </source>
</evidence>
<protein>
    <recommendedName>
        <fullName evidence="10">Major facilitator superfamily (MFS) profile domain-containing protein</fullName>
    </recommendedName>
</protein>
<dbReference type="InterPro" id="IPR044772">
    <property type="entry name" value="NO3_transporter"/>
</dbReference>
<dbReference type="Gene3D" id="1.20.1250.20">
    <property type="entry name" value="MFS general substrate transporter like domains"/>
    <property type="match status" value="2"/>
</dbReference>
<feature type="transmembrane region" description="Helical" evidence="9">
    <location>
        <begin position="464"/>
        <end position="483"/>
    </location>
</feature>
<feature type="transmembrane region" description="Helical" evidence="9">
    <location>
        <begin position="400"/>
        <end position="425"/>
    </location>
</feature>
<evidence type="ECO:0000256" key="8">
    <source>
        <dbReference type="SAM" id="MobiDB-lite"/>
    </source>
</evidence>
<feature type="transmembrane region" description="Helical" evidence="9">
    <location>
        <begin position="293"/>
        <end position="312"/>
    </location>
</feature>
<proteinExistence type="inferred from homology"/>
<dbReference type="InterPro" id="IPR020846">
    <property type="entry name" value="MFS_dom"/>
</dbReference>
<evidence type="ECO:0000256" key="1">
    <source>
        <dbReference type="ARBA" id="ARBA00004141"/>
    </source>
</evidence>
<dbReference type="SUPFAM" id="SSF103473">
    <property type="entry name" value="MFS general substrate transporter"/>
    <property type="match status" value="1"/>
</dbReference>
<evidence type="ECO:0000256" key="2">
    <source>
        <dbReference type="ARBA" id="ARBA00008432"/>
    </source>
</evidence>
<reference evidence="12 13" key="1">
    <citation type="submission" date="2024-09" db="EMBL/GenBank/DDBJ databases">
        <title>Chromosome-scale assembly of Riccia sorocarpa.</title>
        <authorList>
            <person name="Paukszto L."/>
        </authorList>
    </citation>
    <scope>NUCLEOTIDE SEQUENCE [LARGE SCALE GENOMIC DNA]</scope>
    <source>
        <strain evidence="12">LP-2024</strain>
        <tissue evidence="12">Aerial parts of the thallus</tissue>
    </source>
</reference>
<dbReference type="Proteomes" id="UP001633002">
    <property type="component" value="Unassembled WGS sequence"/>
</dbReference>
<comment type="subcellular location">
    <subcellularLocation>
        <location evidence="1">Membrane</location>
        <topology evidence="1">Multi-pass membrane protein</topology>
    </subcellularLocation>
</comment>
<keyword evidence="7 9" id="KW-0472">Membrane</keyword>
<comment type="similarity">
    <text evidence="2">Belongs to the major facilitator superfamily. Nitrate/nitrite porter (TC 2.A.1.8) family.</text>
</comment>
<dbReference type="AlphaFoldDB" id="A0ABD3HK70"/>
<dbReference type="InterPro" id="IPR036259">
    <property type="entry name" value="MFS_trans_sf"/>
</dbReference>
<evidence type="ECO:0000313" key="12">
    <source>
        <dbReference type="EMBL" id="KAL3689779.1"/>
    </source>
</evidence>
<evidence type="ECO:0000256" key="4">
    <source>
        <dbReference type="ARBA" id="ARBA00022692"/>
    </source>
</evidence>
<evidence type="ECO:0000256" key="7">
    <source>
        <dbReference type="ARBA" id="ARBA00023136"/>
    </source>
</evidence>
<evidence type="ECO:0000256" key="6">
    <source>
        <dbReference type="ARBA" id="ARBA00023063"/>
    </source>
</evidence>
<keyword evidence="13" id="KW-1185">Reference proteome</keyword>
<keyword evidence="4 9" id="KW-0812">Transmembrane</keyword>
<feature type="transmembrane region" description="Helical" evidence="9">
    <location>
        <begin position="374"/>
        <end position="394"/>
    </location>
</feature>
<organism evidence="12 13">
    <name type="scientific">Riccia sorocarpa</name>
    <dbReference type="NCBI Taxonomy" id="122646"/>
    <lineage>
        <taxon>Eukaryota</taxon>
        <taxon>Viridiplantae</taxon>
        <taxon>Streptophyta</taxon>
        <taxon>Embryophyta</taxon>
        <taxon>Marchantiophyta</taxon>
        <taxon>Marchantiopsida</taxon>
        <taxon>Marchantiidae</taxon>
        <taxon>Marchantiales</taxon>
        <taxon>Ricciaceae</taxon>
        <taxon>Riccia</taxon>
    </lineage>
</organism>